<keyword evidence="2" id="KW-1185">Reference proteome</keyword>
<dbReference type="AlphaFoldDB" id="A0A4R0YX34"/>
<dbReference type="Proteomes" id="UP000291822">
    <property type="component" value="Unassembled WGS sequence"/>
</dbReference>
<organism evidence="1 2">
    <name type="scientific">Dyella soli</name>
    <dbReference type="NCBI Taxonomy" id="522319"/>
    <lineage>
        <taxon>Bacteria</taxon>
        <taxon>Pseudomonadati</taxon>
        <taxon>Pseudomonadota</taxon>
        <taxon>Gammaproteobacteria</taxon>
        <taxon>Lysobacterales</taxon>
        <taxon>Rhodanobacteraceae</taxon>
        <taxon>Dyella</taxon>
    </lineage>
</organism>
<evidence type="ECO:0000313" key="2">
    <source>
        <dbReference type="Proteomes" id="UP000291822"/>
    </source>
</evidence>
<accession>A0A4R0YX34</accession>
<proteinExistence type="predicted"/>
<dbReference type="EMBL" id="SJTG01000001">
    <property type="protein sequence ID" value="TCI13141.1"/>
    <property type="molecule type" value="Genomic_DNA"/>
</dbReference>
<sequence length="106" mass="11146">MSNFDKRYGVGIPLTATMPTALVPLGYQQITATGTAFTLTPPTNARLARIGAEAQVLRWRDDGTAPTATTGQRITAGTEIEYVGNLAAIRLIAETAGAIANVSYYG</sequence>
<comment type="caution">
    <text evidence="1">The sequence shown here is derived from an EMBL/GenBank/DDBJ whole genome shotgun (WGS) entry which is preliminary data.</text>
</comment>
<evidence type="ECO:0000313" key="1">
    <source>
        <dbReference type="EMBL" id="TCI13141.1"/>
    </source>
</evidence>
<evidence type="ECO:0008006" key="3">
    <source>
        <dbReference type="Google" id="ProtNLM"/>
    </source>
</evidence>
<gene>
    <name evidence="1" type="ORF">EZM97_07535</name>
</gene>
<dbReference type="RefSeq" id="WP_131150076.1">
    <property type="nucleotide sequence ID" value="NZ_SJTG01000001.1"/>
</dbReference>
<name>A0A4R0YX34_9GAMM</name>
<protein>
    <recommendedName>
        <fullName evidence="3">Head decoration protein</fullName>
    </recommendedName>
</protein>
<reference evidence="1 2" key="1">
    <citation type="submission" date="2019-02" db="EMBL/GenBank/DDBJ databases">
        <title>Dyella amyloliquefaciens sp. nov., isolated from forest soil.</title>
        <authorList>
            <person name="Gao Z.-H."/>
            <person name="Qiu L.-H."/>
        </authorList>
    </citation>
    <scope>NUCLEOTIDE SEQUENCE [LARGE SCALE GENOMIC DNA]</scope>
    <source>
        <strain evidence="1 2">KACC 12747</strain>
    </source>
</reference>